<dbReference type="GO" id="GO:0008270">
    <property type="term" value="F:zinc ion binding"/>
    <property type="evidence" value="ECO:0007669"/>
    <property type="project" value="UniProtKB-KW"/>
</dbReference>
<dbReference type="EMBL" id="BT068469">
    <property type="protein sequence ID" value="ACN35366.1"/>
    <property type="molecule type" value="mRNA"/>
</dbReference>
<protein>
    <recommendedName>
        <fullName evidence="2">SWIM-type domain-containing protein</fullName>
    </recommendedName>
</protein>
<keyword evidence="1" id="KW-0479">Metal-binding</keyword>
<organism evidence="3">
    <name type="scientific">Zea mays</name>
    <name type="common">Maize</name>
    <dbReference type="NCBI Taxonomy" id="4577"/>
    <lineage>
        <taxon>Eukaryota</taxon>
        <taxon>Viridiplantae</taxon>
        <taxon>Streptophyta</taxon>
        <taxon>Embryophyta</taxon>
        <taxon>Tracheophyta</taxon>
        <taxon>Spermatophyta</taxon>
        <taxon>Magnoliopsida</taxon>
        <taxon>Liliopsida</taxon>
        <taxon>Poales</taxon>
        <taxon>Poaceae</taxon>
        <taxon>PACMAD clade</taxon>
        <taxon>Panicoideae</taxon>
        <taxon>Andropogonodae</taxon>
        <taxon>Andropogoneae</taxon>
        <taxon>Tripsacinae</taxon>
        <taxon>Zea</taxon>
    </lineage>
</organism>
<keyword evidence="1" id="KW-0863">Zinc-finger</keyword>
<feature type="domain" description="SWIM-type" evidence="2">
    <location>
        <begin position="42"/>
        <end position="75"/>
    </location>
</feature>
<dbReference type="AlphaFoldDB" id="C0PJK0"/>
<dbReference type="InterPro" id="IPR007527">
    <property type="entry name" value="Znf_SWIM"/>
</dbReference>
<sequence>MYSCHHKNHCAFPKSVAGMGLMSNTHYEEHSLAHRSPRTSKLKVQLGSCSVLLVNECSCSSLSCKHLCSLITSSSMLLVFVSASCFPV</sequence>
<reference evidence="3" key="2">
    <citation type="submission" date="2012-06" db="EMBL/GenBank/DDBJ databases">
        <authorList>
            <person name="Yu Y."/>
            <person name="Currie J."/>
            <person name="Lomeli R."/>
            <person name="Angelova A."/>
            <person name="Collura K."/>
            <person name="Wissotski M."/>
            <person name="Campos D."/>
            <person name="Kudrna D."/>
            <person name="Golser W."/>
            <person name="Ashely E."/>
            <person name="Descour A."/>
            <person name="Fernandes J."/>
            <person name="Soderlund C."/>
            <person name="Walbot V."/>
        </authorList>
    </citation>
    <scope>NUCLEOTIDE SEQUENCE</scope>
    <source>
        <strain evidence="3">B73</strain>
    </source>
</reference>
<evidence type="ECO:0000259" key="2">
    <source>
        <dbReference type="PROSITE" id="PS50966"/>
    </source>
</evidence>
<evidence type="ECO:0000313" key="3">
    <source>
        <dbReference type="EMBL" id="ACN35366.1"/>
    </source>
</evidence>
<proteinExistence type="evidence at transcript level"/>
<reference evidence="3" key="1">
    <citation type="journal article" date="2009" name="PLoS Genet.">
        <title>Sequencing, mapping, and analysis of 27,455 maize full-length cDNAs.</title>
        <authorList>
            <person name="Soderlund C."/>
            <person name="Descour A."/>
            <person name="Kudrna D."/>
            <person name="Bomhoff M."/>
            <person name="Boyd L."/>
            <person name="Currie J."/>
            <person name="Angelova A."/>
            <person name="Collura K."/>
            <person name="Wissotski M."/>
            <person name="Ashley E."/>
            <person name="Morrow D."/>
            <person name="Fernandes J."/>
            <person name="Walbot V."/>
            <person name="Yu Y."/>
        </authorList>
    </citation>
    <scope>NUCLEOTIDE SEQUENCE</scope>
    <source>
        <strain evidence="3">B73</strain>
    </source>
</reference>
<accession>C0PJK0</accession>
<evidence type="ECO:0000256" key="1">
    <source>
        <dbReference type="PROSITE-ProRule" id="PRU00325"/>
    </source>
</evidence>
<name>C0PJK0_MAIZE</name>
<dbReference type="PROSITE" id="PS50966">
    <property type="entry name" value="ZF_SWIM"/>
    <property type="match status" value="1"/>
</dbReference>
<keyword evidence="1" id="KW-0862">Zinc</keyword>